<dbReference type="PANTHER" id="PTHR22880:SF225">
    <property type="entry name" value="BROMODOMAIN-CONTAINING PROTEIN BET-1-RELATED"/>
    <property type="match status" value="1"/>
</dbReference>
<evidence type="ECO:0000256" key="2">
    <source>
        <dbReference type="SAM" id="MobiDB-lite"/>
    </source>
</evidence>
<evidence type="ECO:0000313" key="5">
    <source>
        <dbReference type="Proteomes" id="UP001303046"/>
    </source>
</evidence>
<protein>
    <recommendedName>
        <fullName evidence="3">NET domain-containing protein</fullName>
    </recommendedName>
</protein>
<reference evidence="4 5" key="1">
    <citation type="submission" date="2023-08" db="EMBL/GenBank/DDBJ databases">
        <title>A Necator americanus chromosomal reference genome.</title>
        <authorList>
            <person name="Ilik V."/>
            <person name="Petrzelkova K.J."/>
            <person name="Pardy F."/>
            <person name="Fuh T."/>
            <person name="Niatou-Singa F.S."/>
            <person name="Gouil Q."/>
            <person name="Baker L."/>
            <person name="Ritchie M.E."/>
            <person name="Jex A.R."/>
            <person name="Gazzola D."/>
            <person name="Li H."/>
            <person name="Toshio Fujiwara R."/>
            <person name="Zhan B."/>
            <person name="Aroian R.V."/>
            <person name="Pafco B."/>
            <person name="Schwarz E.M."/>
        </authorList>
    </citation>
    <scope>NUCLEOTIDE SEQUENCE [LARGE SCALE GENOMIC DNA]</scope>
    <source>
        <strain evidence="4 5">Aroian</strain>
        <tissue evidence="4">Whole animal</tissue>
    </source>
</reference>
<feature type="compositionally biased region" description="Polar residues" evidence="2">
    <location>
        <begin position="629"/>
        <end position="642"/>
    </location>
</feature>
<feature type="region of interest" description="Disordered" evidence="2">
    <location>
        <begin position="616"/>
        <end position="655"/>
    </location>
</feature>
<evidence type="ECO:0000259" key="3">
    <source>
        <dbReference type="Pfam" id="PF17035"/>
    </source>
</evidence>
<evidence type="ECO:0000313" key="4">
    <source>
        <dbReference type="EMBL" id="KAK6748988.1"/>
    </source>
</evidence>
<dbReference type="InterPro" id="IPR038336">
    <property type="entry name" value="NET_sf"/>
</dbReference>
<feature type="region of interest" description="Disordered" evidence="2">
    <location>
        <begin position="700"/>
        <end position="729"/>
    </location>
</feature>
<feature type="compositionally biased region" description="Basic and acidic residues" evidence="2">
    <location>
        <begin position="616"/>
        <end position="627"/>
    </location>
</feature>
<comment type="caution">
    <text evidence="4">The sequence shown here is derived from an EMBL/GenBank/DDBJ whole genome shotgun (WGS) entry which is preliminary data.</text>
</comment>
<dbReference type="InterPro" id="IPR027353">
    <property type="entry name" value="NET_dom"/>
</dbReference>
<dbReference type="Gene3D" id="1.20.920.10">
    <property type="entry name" value="Bromodomain-like"/>
    <property type="match status" value="1"/>
</dbReference>
<feature type="region of interest" description="Disordered" evidence="2">
    <location>
        <begin position="173"/>
        <end position="201"/>
    </location>
</feature>
<dbReference type="SUPFAM" id="SSF47370">
    <property type="entry name" value="Bromodomain"/>
    <property type="match status" value="1"/>
</dbReference>
<feature type="compositionally biased region" description="Polar residues" evidence="2">
    <location>
        <begin position="257"/>
        <end position="266"/>
    </location>
</feature>
<dbReference type="PANTHER" id="PTHR22880">
    <property type="entry name" value="FALZ-RELATED BROMODOMAIN-CONTAINING PROTEINS"/>
    <property type="match status" value="1"/>
</dbReference>
<dbReference type="InterPro" id="IPR036427">
    <property type="entry name" value="Bromodomain-like_sf"/>
</dbReference>
<dbReference type="InterPro" id="IPR050935">
    <property type="entry name" value="Bromo_chromatin_reader"/>
</dbReference>
<sequence length="729" mass="81644">MSAEDIRDIQLFFTLQSVQLEPLEGEESSSGTYQPSWIGAEETIFDIPSEIPYTKEAESSSLDSGQPVPREAPGSAGIFCIKKEVDDNEFIGAHENGASRQSHVIVKTEPPSLSLAGMYDDEQYTKGSSEISTNIDVVKMECKDFDEVKPHHSSSFSPYNHCSVVDDTITDTNRSPFQNSLPKLESEDIVDEHPPVAESLSSARSGSYKVCGLVKRRAPAQSARGKKGKKRKSKIKQKCSEPKTSSTVLRQSRKRGSPNNNFTTSINIGLLPRRSSNRLKRKQLEQAVDYSQLPPKFTGPLLPSMHFCHYVLEQLMSAKYEPINWLVDLATVKKKLDYRQYEDADEFAAEIRAICMNPLDDSLANNSLSLLDAFEQLWIYMPLDPELPLVPEGAEDMDEMELKYSAMLAVLINNRKKCEFYGNQLSLHVQRLEEMNVVRCSRGQQGNVLSEIPRNLIEEMNALAMKLKPYASIPIDILMEGCLMDSTDCLVLALRTVAPGLVKMFGGKIEEQVIFDTHEGEEESNPNQRHLDSEDEEMMTLEKQQQLANDVEKLSDEGKIIVLGIIACDDKVEVRSDDEEVHVELTNATPDTFRKVAKCVATLTERQLSCPASEEAREGTLKTEKCSKARNSGNKRITTRSKSITDRKQNQLGKKRAVDIEARKRELVEGIKKLGGTGATRPMRKQVPYLESRLRVRTSYVYRSSSSSSDSTATSNSWESDSASSTEYE</sequence>
<gene>
    <name evidence="4" type="primary">Necator_chrIV.g14833</name>
    <name evidence="4" type="ORF">RB195_001538</name>
</gene>
<evidence type="ECO:0000256" key="1">
    <source>
        <dbReference type="ARBA" id="ARBA00023117"/>
    </source>
</evidence>
<dbReference type="Proteomes" id="UP001303046">
    <property type="component" value="Unassembled WGS sequence"/>
</dbReference>
<keyword evidence="5" id="KW-1185">Reference proteome</keyword>
<proteinExistence type="predicted"/>
<dbReference type="Gene3D" id="1.20.1270.220">
    <property type="match status" value="1"/>
</dbReference>
<feature type="compositionally biased region" description="Basic residues" evidence="2">
    <location>
        <begin position="216"/>
        <end position="237"/>
    </location>
</feature>
<organism evidence="4 5">
    <name type="scientific">Necator americanus</name>
    <name type="common">Human hookworm</name>
    <dbReference type="NCBI Taxonomy" id="51031"/>
    <lineage>
        <taxon>Eukaryota</taxon>
        <taxon>Metazoa</taxon>
        <taxon>Ecdysozoa</taxon>
        <taxon>Nematoda</taxon>
        <taxon>Chromadorea</taxon>
        <taxon>Rhabditida</taxon>
        <taxon>Rhabditina</taxon>
        <taxon>Rhabditomorpha</taxon>
        <taxon>Strongyloidea</taxon>
        <taxon>Ancylostomatidae</taxon>
        <taxon>Bunostominae</taxon>
        <taxon>Necator</taxon>
    </lineage>
</organism>
<name>A0ABR1DFZ7_NECAM</name>
<accession>A0ABR1DFZ7</accession>
<keyword evidence="1" id="KW-0103">Bromodomain</keyword>
<feature type="domain" description="NET" evidence="3">
    <location>
        <begin position="539"/>
        <end position="600"/>
    </location>
</feature>
<feature type="region of interest" description="Disordered" evidence="2">
    <location>
        <begin position="216"/>
        <end position="266"/>
    </location>
</feature>
<dbReference type="EMBL" id="JAVFWL010000004">
    <property type="protein sequence ID" value="KAK6748988.1"/>
    <property type="molecule type" value="Genomic_DNA"/>
</dbReference>
<dbReference type="Pfam" id="PF17035">
    <property type="entry name" value="BET"/>
    <property type="match status" value="1"/>
</dbReference>
<feature type="compositionally biased region" description="Low complexity" evidence="2">
    <location>
        <begin position="700"/>
        <end position="720"/>
    </location>
</feature>